<dbReference type="RefSeq" id="XP_007391088.1">
    <property type="nucleotide sequence ID" value="XM_007391026.1"/>
</dbReference>
<dbReference type="GeneID" id="18912305"/>
<accession>K5WQZ9</accession>
<dbReference type="EMBL" id="JH930468">
    <property type="protein sequence ID" value="EKM61684.1"/>
    <property type="molecule type" value="Genomic_DNA"/>
</dbReference>
<proteinExistence type="predicted"/>
<reference evidence="1 2" key="1">
    <citation type="journal article" date="2012" name="BMC Genomics">
        <title>Comparative genomics of the white-rot fungi, Phanerochaete carnosa and P. chrysosporium, to elucidate the genetic basis of the distinct wood types they colonize.</title>
        <authorList>
            <person name="Suzuki H."/>
            <person name="MacDonald J."/>
            <person name="Syed K."/>
            <person name="Salamov A."/>
            <person name="Hori C."/>
            <person name="Aerts A."/>
            <person name="Henrissat B."/>
            <person name="Wiebenga A."/>
            <person name="vanKuyk P.A."/>
            <person name="Barry K."/>
            <person name="Lindquist E."/>
            <person name="LaButti K."/>
            <person name="Lapidus A."/>
            <person name="Lucas S."/>
            <person name="Coutinho P."/>
            <person name="Gong Y."/>
            <person name="Samejima M."/>
            <person name="Mahadevan R."/>
            <person name="Abou-Zaid M."/>
            <person name="de Vries R.P."/>
            <person name="Igarashi K."/>
            <person name="Yadav J.S."/>
            <person name="Grigoriev I.V."/>
            <person name="Master E.R."/>
        </authorList>
    </citation>
    <scope>NUCLEOTIDE SEQUENCE [LARGE SCALE GENOMIC DNA]</scope>
    <source>
        <strain evidence="1 2">HHB-10118-sp</strain>
    </source>
</reference>
<dbReference type="Proteomes" id="UP000008370">
    <property type="component" value="Unassembled WGS sequence"/>
</dbReference>
<evidence type="ECO:0000313" key="1">
    <source>
        <dbReference type="EMBL" id="EKM61684.1"/>
    </source>
</evidence>
<dbReference type="InParanoid" id="K5WQZ9"/>
<dbReference type="SUPFAM" id="SSF52047">
    <property type="entry name" value="RNI-like"/>
    <property type="match status" value="1"/>
</dbReference>
<organism evidence="1 2">
    <name type="scientific">Phanerochaete carnosa (strain HHB-10118-sp)</name>
    <name type="common">White-rot fungus</name>
    <name type="synonym">Peniophora carnosa</name>
    <dbReference type="NCBI Taxonomy" id="650164"/>
    <lineage>
        <taxon>Eukaryota</taxon>
        <taxon>Fungi</taxon>
        <taxon>Dikarya</taxon>
        <taxon>Basidiomycota</taxon>
        <taxon>Agaricomycotina</taxon>
        <taxon>Agaricomycetes</taxon>
        <taxon>Polyporales</taxon>
        <taxon>Phanerochaetaceae</taxon>
        <taxon>Phanerochaete</taxon>
    </lineage>
</organism>
<name>K5WQZ9_PHACS</name>
<dbReference type="AlphaFoldDB" id="K5WQZ9"/>
<sequence>MGVFDIFYGIAACLFDRGEGEASEPNSARAPHIGQAHPRPTIPPEIVVSILGAAYENSDAQKTLKACALVCKDWLSPSQNILYRRVTLASAPALNGFIHAVSGSTPRSRALADTVECLRIVIDTKQPRGILRNAFAQAVVRCPNLAELSLAVYHDGCESAKEQLKGSPQLFAADVLSLLQTGPSITTLHFDNWSDNAHALVQLLQAFPSVTSLNISGTPPVLPALPLPPPRAIDELRISCQPSLEFVNWLLRDSTLHVLDFKRVPECELLLHLLLEHCGTLESLALPSCASVEYSLALAQCTRLRELRLEDLWTAYNAKRQLPPSLEHFAFSLNDRNVLEPVINVVNKSLALRRITMHVWTEDERHMQLPDLRIACALQGVELDVVRDIQTFRSL</sequence>
<gene>
    <name evidence="1" type="ORF">PHACADRAFT_204853</name>
</gene>
<dbReference type="STRING" id="650164.K5WQZ9"/>
<evidence type="ECO:0000313" key="2">
    <source>
        <dbReference type="Proteomes" id="UP000008370"/>
    </source>
</evidence>
<protein>
    <submittedName>
        <fullName evidence="1">Uncharacterized protein</fullName>
    </submittedName>
</protein>
<keyword evidence="2" id="KW-1185">Reference proteome</keyword>
<dbReference type="HOGENOM" id="CLU_039327_0_0_1"/>
<dbReference type="KEGG" id="pco:PHACADRAFT_204853"/>
<dbReference type="Gene3D" id="3.80.10.10">
    <property type="entry name" value="Ribonuclease Inhibitor"/>
    <property type="match status" value="1"/>
</dbReference>
<dbReference type="InterPro" id="IPR032675">
    <property type="entry name" value="LRR_dom_sf"/>
</dbReference>
<dbReference type="OrthoDB" id="2522283at2759"/>